<reference evidence="5 6" key="1">
    <citation type="submission" date="2020-08" db="EMBL/GenBank/DDBJ databases">
        <title>Functional genomics of gut bacteria from endangered species of beetles.</title>
        <authorList>
            <person name="Carlos-Shanley C."/>
        </authorList>
    </citation>
    <scope>NUCLEOTIDE SEQUENCE [LARGE SCALE GENOMIC DNA]</scope>
    <source>
        <strain evidence="5 6">S00245</strain>
    </source>
</reference>
<name>A0A7W7KBS8_9SPHN</name>
<keyword evidence="6" id="KW-1185">Reference proteome</keyword>
<evidence type="ECO:0000256" key="3">
    <source>
        <dbReference type="ARBA" id="ARBA00023186"/>
    </source>
</evidence>
<gene>
    <name evidence="5" type="ORF">HNO88_003267</name>
</gene>
<protein>
    <recommendedName>
        <fullName evidence="2">FAD assembly factor SdhE</fullName>
    </recommendedName>
</protein>
<evidence type="ECO:0000256" key="2">
    <source>
        <dbReference type="ARBA" id="ARBA00019418"/>
    </source>
</evidence>
<comment type="caution">
    <text evidence="5">The sequence shown here is derived from an EMBL/GenBank/DDBJ whole genome shotgun (WGS) entry which is preliminary data.</text>
</comment>
<feature type="region of interest" description="Disordered" evidence="4">
    <location>
        <begin position="1"/>
        <end position="30"/>
    </location>
</feature>
<evidence type="ECO:0000313" key="6">
    <source>
        <dbReference type="Proteomes" id="UP000555448"/>
    </source>
</evidence>
<dbReference type="EMBL" id="JACHLR010000015">
    <property type="protein sequence ID" value="MBB4859934.1"/>
    <property type="molecule type" value="Genomic_DNA"/>
</dbReference>
<proteinExistence type="inferred from homology"/>
<dbReference type="Pfam" id="PF03937">
    <property type="entry name" value="Sdh5"/>
    <property type="match status" value="1"/>
</dbReference>
<dbReference type="Gene3D" id="1.10.150.250">
    <property type="entry name" value="Flavinator of succinate dehydrogenase"/>
    <property type="match status" value="1"/>
</dbReference>
<dbReference type="SUPFAM" id="SSF109910">
    <property type="entry name" value="YgfY-like"/>
    <property type="match status" value="1"/>
</dbReference>
<comment type="similarity">
    <text evidence="1">Belongs to the SdhE FAD assembly factor family.</text>
</comment>
<evidence type="ECO:0000256" key="4">
    <source>
        <dbReference type="SAM" id="MobiDB-lite"/>
    </source>
</evidence>
<accession>A0A7W7KBS8</accession>
<dbReference type="InterPro" id="IPR005631">
    <property type="entry name" value="SDH"/>
</dbReference>
<keyword evidence="3" id="KW-0143">Chaperone</keyword>
<dbReference type="Proteomes" id="UP000555448">
    <property type="component" value="Unassembled WGS sequence"/>
</dbReference>
<dbReference type="InterPro" id="IPR036714">
    <property type="entry name" value="SDH_sf"/>
</dbReference>
<sequence length="136" mass="15951">MDSRLRGNDEDEERRDERDNDPGGLLTAPLAHPLKTPYFAAMSSPNPGPELTPRLARMRFRAWHRGTREADYMIGCYFDRFHTEWSDEDVQWFEDLIEEDDVEIMAWALKTEAVPERFAGAQMTRMQVLDYVDIPR</sequence>
<dbReference type="AlphaFoldDB" id="A0A7W7KBS8"/>
<evidence type="ECO:0000313" key="5">
    <source>
        <dbReference type="EMBL" id="MBB4859934.1"/>
    </source>
</evidence>
<evidence type="ECO:0000256" key="1">
    <source>
        <dbReference type="ARBA" id="ARBA00008571"/>
    </source>
</evidence>
<organism evidence="5 6">
    <name type="scientific">Novosphingobium chloroacetimidivorans</name>
    <dbReference type="NCBI Taxonomy" id="1428314"/>
    <lineage>
        <taxon>Bacteria</taxon>
        <taxon>Pseudomonadati</taxon>
        <taxon>Pseudomonadota</taxon>
        <taxon>Alphaproteobacteria</taxon>
        <taxon>Sphingomonadales</taxon>
        <taxon>Sphingomonadaceae</taxon>
        <taxon>Novosphingobium</taxon>
    </lineage>
</organism>